<keyword evidence="7 11" id="KW-0328">Glycosyltransferase</keyword>
<organism evidence="12 13">
    <name type="scientific">Chitinilyticum piscinae</name>
    <dbReference type="NCBI Taxonomy" id="2866724"/>
    <lineage>
        <taxon>Bacteria</taxon>
        <taxon>Pseudomonadati</taxon>
        <taxon>Pseudomonadota</taxon>
        <taxon>Betaproteobacteria</taxon>
        <taxon>Neisseriales</taxon>
        <taxon>Chitinibacteraceae</taxon>
        <taxon>Chitinilyticum</taxon>
    </lineage>
</organism>
<comment type="pathway">
    <text evidence="11">Bacterial outer membrane biogenesis; LPS lipid A biosynthesis.</text>
</comment>
<evidence type="ECO:0000256" key="5">
    <source>
        <dbReference type="ARBA" id="ARBA00022516"/>
    </source>
</evidence>
<evidence type="ECO:0000256" key="6">
    <source>
        <dbReference type="ARBA" id="ARBA00022556"/>
    </source>
</evidence>
<dbReference type="GO" id="GO:0016020">
    <property type="term" value="C:membrane"/>
    <property type="evidence" value="ECO:0007669"/>
    <property type="project" value="GOC"/>
</dbReference>
<dbReference type="CDD" id="cd01635">
    <property type="entry name" value="Glycosyltransferase_GTB-type"/>
    <property type="match status" value="1"/>
</dbReference>
<gene>
    <name evidence="11 12" type="primary">lpxB</name>
    <name evidence="12" type="ORF">INR99_08565</name>
</gene>
<evidence type="ECO:0000256" key="2">
    <source>
        <dbReference type="ARBA" id="ARBA00007868"/>
    </source>
</evidence>
<dbReference type="UniPathway" id="UPA00973"/>
<accession>A0A8J7FKI3</accession>
<name>A0A8J7FKI3_9NEIS</name>
<reference evidence="12 13" key="1">
    <citation type="submission" date="2020-10" db="EMBL/GenBank/DDBJ databases">
        <title>The genome sequence of Chitinilyticum litopenaei 4Y14.</title>
        <authorList>
            <person name="Liu Y."/>
        </authorList>
    </citation>
    <scope>NUCLEOTIDE SEQUENCE [LARGE SCALE GENOMIC DNA]</scope>
    <source>
        <strain evidence="12 13">4Y14</strain>
    </source>
</reference>
<keyword evidence="5 11" id="KW-0444">Lipid biosynthesis</keyword>
<keyword evidence="13" id="KW-1185">Reference proteome</keyword>
<dbReference type="EMBL" id="JADFUA010000004">
    <property type="protein sequence ID" value="MBE9609402.1"/>
    <property type="molecule type" value="Genomic_DNA"/>
</dbReference>
<evidence type="ECO:0000256" key="11">
    <source>
        <dbReference type="HAMAP-Rule" id="MF_00392"/>
    </source>
</evidence>
<dbReference type="HAMAP" id="MF_00392">
    <property type="entry name" value="LpxB"/>
    <property type="match status" value="1"/>
</dbReference>
<evidence type="ECO:0000256" key="10">
    <source>
        <dbReference type="ARBA" id="ARBA00048975"/>
    </source>
</evidence>
<keyword evidence="9 11" id="KW-0443">Lipid metabolism</keyword>
<evidence type="ECO:0000256" key="1">
    <source>
        <dbReference type="ARBA" id="ARBA00002056"/>
    </source>
</evidence>
<dbReference type="PANTHER" id="PTHR30372">
    <property type="entry name" value="LIPID-A-DISACCHARIDE SYNTHASE"/>
    <property type="match status" value="1"/>
</dbReference>
<dbReference type="EC" id="2.4.1.182" evidence="3 11"/>
<dbReference type="InterPro" id="IPR003835">
    <property type="entry name" value="Glyco_trans_19"/>
</dbReference>
<dbReference type="Proteomes" id="UP000604481">
    <property type="component" value="Unassembled WGS sequence"/>
</dbReference>
<evidence type="ECO:0000313" key="12">
    <source>
        <dbReference type="EMBL" id="MBE9609402.1"/>
    </source>
</evidence>
<keyword evidence="6 11" id="KW-0441">Lipid A biosynthesis</keyword>
<evidence type="ECO:0000256" key="3">
    <source>
        <dbReference type="ARBA" id="ARBA00012687"/>
    </source>
</evidence>
<dbReference type="GO" id="GO:0005543">
    <property type="term" value="F:phospholipid binding"/>
    <property type="evidence" value="ECO:0007669"/>
    <property type="project" value="TreeGrafter"/>
</dbReference>
<dbReference type="SUPFAM" id="SSF53756">
    <property type="entry name" value="UDP-Glycosyltransferase/glycogen phosphorylase"/>
    <property type="match status" value="1"/>
</dbReference>
<comment type="catalytic activity">
    <reaction evidence="10 11">
        <text>a lipid X + a UDP-2-N,3-O-bis[(3R)-3-hydroxyacyl]-alpha-D-glucosamine = a lipid A disaccharide + UDP + H(+)</text>
        <dbReference type="Rhea" id="RHEA:67828"/>
        <dbReference type="ChEBI" id="CHEBI:15378"/>
        <dbReference type="ChEBI" id="CHEBI:58223"/>
        <dbReference type="ChEBI" id="CHEBI:137748"/>
        <dbReference type="ChEBI" id="CHEBI:176338"/>
        <dbReference type="ChEBI" id="CHEBI:176343"/>
        <dbReference type="EC" id="2.4.1.182"/>
    </reaction>
</comment>
<dbReference type="RefSeq" id="WP_194115930.1">
    <property type="nucleotide sequence ID" value="NZ_JADFUA010000004.1"/>
</dbReference>
<dbReference type="AlphaFoldDB" id="A0A8J7FKI3"/>
<dbReference type="PANTHER" id="PTHR30372:SF4">
    <property type="entry name" value="LIPID-A-DISACCHARIDE SYNTHASE, MITOCHONDRIAL-RELATED"/>
    <property type="match status" value="1"/>
</dbReference>
<proteinExistence type="inferred from homology"/>
<sequence length="391" mass="42747">MVDTGFKAGRGPRIAIVAGEASGDLLGAALIESLRKHYPDAQFIGVAGPKMQSAGARTLAPMATLAVGGIVEVVKHLPALLRLRRQLIAFCRREKPDLFIGIDAPDFNLGLARTLKQSGIKTVHYVSPSVWAWRPERIKKIRAAVNHMLLILPFEPPIYAAAGIPATYVGHPLADQLPLQPDVLAQREELQLSPASKVVAILPGSRMRELEALADLMVATAQKLAEQLPELIFLVPLISRETRARFEQAIWTAGAQQLNWRLMFGHSHEAMTAADVVLQASGTAVLEAMLLKRPTVVTYRVAPTTYRMVRKKFLLPYVSLPNIISGRFLVPEFLQENATAENLSQAVLNYLQNKTLVADLQACFTAEHLRLQCSAADRAADAVRKVLQGAA</sequence>
<evidence type="ECO:0000256" key="9">
    <source>
        <dbReference type="ARBA" id="ARBA00023098"/>
    </source>
</evidence>
<evidence type="ECO:0000256" key="4">
    <source>
        <dbReference type="ARBA" id="ARBA00020902"/>
    </source>
</evidence>
<protein>
    <recommendedName>
        <fullName evidence="4 11">Lipid-A-disaccharide synthase</fullName>
        <ecNumber evidence="3 11">2.4.1.182</ecNumber>
    </recommendedName>
</protein>
<evidence type="ECO:0000256" key="8">
    <source>
        <dbReference type="ARBA" id="ARBA00022679"/>
    </source>
</evidence>
<comment type="caution">
    <text evidence="12">The sequence shown here is derived from an EMBL/GenBank/DDBJ whole genome shotgun (WGS) entry which is preliminary data.</text>
</comment>
<comment type="similarity">
    <text evidence="2 11">Belongs to the LpxB family.</text>
</comment>
<keyword evidence="8 11" id="KW-0808">Transferase</keyword>
<comment type="function">
    <text evidence="1 11">Condensation of UDP-2,3-diacylglucosamine and 2,3-diacylglucosamine-1-phosphate to form lipid A disaccharide, a precursor of lipid A, a phosphorylated glycolipid that anchors the lipopolysaccharide to the outer membrane of the cell.</text>
</comment>
<evidence type="ECO:0000313" key="13">
    <source>
        <dbReference type="Proteomes" id="UP000604481"/>
    </source>
</evidence>
<evidence type="ECO:0000256" key="7">
    <source>
        <dbReference type="ARBA" id="ARBA00022676"/>
    </source>
</evidence>
<dbReference type="Pfam" id="PF02684">
    <property type="entry name" value="LpxB"/>
    <property type="match status" value="1"/>
</dbReference>
<dbReference type="NCBIfam" id="TIGR00215">
    <property type="entry name" value="lpxB"/>
    <property type="match status" value="1"/>
</dbReference>
<dbReference type="GO" id="GO:0009245">
    <property type="term" value="P:lipid A biosynthetic process"/>
    <property type="evidence" value="ECO:0007669"/>
    <property type="project" value="UniProtKB-UniRule"/>
</dbReference>
<dbReference type="GO" id="GO:0008915">
    <property type="term" value="F:lipid-A-disaccharide synthase activity"/>
    <property type="evidence" value="ECO:0007669"/>
    <property type="project" value="UniProtKB-UniRule"/>
</dbReference>